<feature type="compositionally biased region" description="Basic and acidic residues" evidence="5">
    <location>
        <begin position="35"/>
        <end position="47"/>
    </location>
</feature>
<evidence type="ECO:0000256" key="3">
    <source>
        <dbReference type="ARBA" id="ARBA00023054"/>
    </source>
</evidence>
<dbReference type="InterPro" id="IPR045329">
    <property type="entry name" value="LZTS"/>
</dbReference>
<feature type="region of interest" description="Disordered" evidence="5">
    <location>
        <begin position="766"/>
        <end position="856"/>
    </location>
</feature>
<dbReference type="EMBL" id="OZ035831">
    <property type="protein sequence ID" value="CAL1615618.1"/>
    <property type="molecule type" value="Genomic_DNA"/>
</dbReference>
<feature type="compositionally biased region" description="Low complexity" evidence="5">
    <location>
        <begin position="81"/>
        <end position="91"/>
    </location>
</feature>
<dbReference type="PANTHER" id="PTHR19354:SF6">
    <property type="entry name" value="ZIPPER PUTATIVE TUMOR SUPPRESSOR 3-RELATED"/>
    <property type="match status" value="1"/>
</dbReference>
<feature type="coiled-coil region" evidence="4">
    <location>
        <begin position="698"/>
        <end position="725"/>
    </location>
</feature>
<proteinExistence type="predicted"/>
<comment type="subcellular location">
    <subcellularLocation>
        <location evidence="1">Cytoplasm</location>
    </subcellularLocation>
</comment>
<reference evidence="6 7" key="1">
    <citation type="submission" date="2024-04" db="EMBL/GenBank/DDBJ databases">
        <authorList>
            <person name="Waldvogel A.-M."/>
            <person name="Schoenle A."/>
        </authorList>
    </citation>
    <scope>NUCLEOTIDE SEQUENCE [LARGE SCALE GENOMIC DNA]</scope>
</reference>
<organism evidence="6 7">
    <name type="scientific">Knipowitschia caucasica</name>
    <name type="common">Caucasian dwarf goby</name>
    <name type="synonym">Pomatoschistus caucasicus</name>
    <dbReference type="NCBI Taxonomy" id="637954"/>
    <lineage>
        <taxon>Eukaryota</taxon>
        <taxon>Metazoa</taxon>
        <taxon>Chordata</taxon>
        <taxon>Craniata</taxon>
        <taxon>Vertebrata</taxon>
        <taxon>Euteleostomi</taxon>
        <taxon>Actinopterygii</taxon>
        <taxon>Neopterygii</taxon>
        <taxon>Teleostei</taxon>
        <taxon>Neoteleostei</taxon>
        <taxon>Acanthomorphata</taxon>
        <taxon>Gobiaria</taxon>
        <taxon>Gobiiformes</taxon>
        <taxon>Gobioidei</taxon>
        <taxon>Gobiidae</taxon>
        <taxon>Gobiinae</taxon>
        <taxon>Knipowitschia</taxon>
    </lineage>
</organism>
<feature type="region of interest" description="Disordered" evidence="5">
    <location>
        <begin position="301"/>
        <end position="344"/>
    </location>
</feature>
<evidence type="ECO:0000313" key="6">
    <source>
        <dbReference type="EMBL" id="CAL1615618.1"/>
    </source>
</evidence>
<evidence type="ECO:0000256" key="1">
    <source>
        <dbReference type="ARBA" id="ARBA00004496"/>
    </source>
</evidence>
<dbReference type="PANTHER" id="PTHR19354">
    <property type="entry name" value="ZIPPER PUTATIVE TUMOR SUPPRESSOR 2 HOMOLOG-LIKE PROTEIN-RELATED"/>
    <property type="match status" value="1"/>
</dbReference>
<dbReference type="GO" id="GO:0005737">
    <property type="term" value="C:cytoplasm"/>
    <property type="evidence" value="ECO:0007669"/>
    <property type="project" value="UniProtKB-SubCell"/>
</dbReference>
<keyword evidence="7" id="KW-1185">Reference proteome</keyword>
<accession>A0AAV2MQB5</accession>
<feature type="region of interest" description="Disordered" evidence="5">
    <location>
        <begin position="1"/>
        <end position="102"/>
    </location>
</feature>
<dbReference type="Pfam" id="PF06818">
    <property type="entry name" value="Fez1"/>
    <property type="match status" value="1"/>
</dbReference>
<dbReference type="GO" id="GO:0061001">
    <property type="term" value="P:regulation of dendritic spine morphogenesis"/>
    <property type="evidence" value="ECO:0007669"/>
    <property type="project" value="TreeGrafter"/>
</dbReference>
<feature type="region of interest" description="Disordered" evidence="5">
    <location>
        <begin position="618"/>
        <end position="654"/>
    </location>
</feature>
<evidence type="ECO:0000256" key="4">
    <source>
        <dbReference type="SAM" id="Coils"/>
    </source>
</evidence>
<gene>
    <name evidence="6" type="ORF">KC01_LOCUS41536</name>
</gene>
<evidence type="ECO:0008006" key="8">
    <source>
        <dbReference type="Google" id="ProtNLM"/>
    </source>
</evidence>
<keyword evidence="2" id="KW-0963">Cytoplasm</keyword>
<feature type="compositionally biased region" description="Basic and acidic residues" evidence="5">
    <location>
        <begin position="191"/>
        <end position="212"/>
    </location>
</feature>
<feature type="region of interest" description="Disordered" evidence="5">
    <location>
        <begin position="234"/>
        <end position="262"/>
    </location>
</feature>
<feature type="compositionally biased region" description="Low complexity" evidence="5">
    <location>
        <begin position="305"/>
        <end position="322"/>
    </location>
</feature>
<dbReference type="GO" id="GO:0043197">
    <property type="term" value="C:dendritic spine"/>
    <property type="evidence" value="ECO:0007669"/>
    <property type="project" value="TreeGrafter"/>
</dbReference>
<feature type="compositionally biased region" description="Low complexity" evidence="5">
    <location>
        <begin position="772"/>
        <end position="807"/>
    </location>
</feature>
<sequence>MGSVGSGVAGEQEFAMKSVGTRTTLPRAPPLSRRCPADRSCSAERLPRLPANISDGTVSSDERGSVSVGTATCTATDRPTETASTTNTESTMAPSNNNQLDLGRGPPEKSAVMMSQHQHREMASARNDGDINPAGGHNPPKIMPVSGKLEQVQAMQSNAGLVRPSAFKPVVPKSFHSMQNLVAQAGGTSEGKCETRGEGYSESRSRRARDAEAGEVPEALLLDQDSPVRVARGEGVGNNNEVVQGGMSDSGRNSLTSLPTYAGSGHGHPAVLGPLSASTSHINRLGMVGAAAGLDKMDKPGYQNGLSASDSGRSSSGKSSSSYQRLSHLTDAPAPLRPSPSSDDIIQDLEDRLWEKEQEVQHMRRNLDQSEAAIIQVFEEKQRVWERQMDELRQNYASRLQQVTRRAQRSQTALQAQIGRLSQDKRRLQEEMAALLAQREELERKCLDYRKEQADILPRLEETKWEVCQKAGEISLLKQQLRESQAEVTQRAGEMVALRGQLKELNAQLREREETMLGLKDSYSTKSLELEKCENELRRTLSEVSVLREKLGVFEAEVLSLKRALSEASRGAEVVMSPNLAAAGLLPPWGIVHCPRNPNEPPNSTLTPPSDTLLSLQSDEAKAQRQEAQRQERQQREEAQWRQDSHMPQAQLRQEAQLRHEAQLRQEAQLRHEAQISQDLQLRQDAHQAHREGNWEEAGELRRQLEQLQSALRLERQQRERQALNFDQERHTWQDEKERVLKYQAQLQLSYVETLQKNQALEKRMTQLGSKSTTASTTTTTTTTATTAASPTSSNSPPPSVTVSPMSPQMPPSLPGPISLTLSPPCEDQKASPSLHHLAPPWAGPSRLERIESTEI</sequence>
<evidence type="ECO:0000256" key="2">
    <source>
        <dbReference type="ARBA" id="ARBA00022490"/>
    </source>
</evidence>
<feature type="region of interest" description="Disordered" evidence="5">
    <location>
        <begin position="185"/>
        <end position="213"/>
    </location>
</feature>
<feature type="compositionally biased region" description="Polar residues" evidence="5">
    <location>
        <begin position="67"/>
        <end position="77"/>
    </location>
</feature>
<keyword evidence="3 4" id="KW-0175">Coiled coil</keyword>
<evidence type="ECO:0000313" key="7">
    <source>
        <dbReference type="Proteomes" id="UP001497482"/>
    </source>
</evidence>
<dbReference type="Proteomes" id="UP001497482">
    <property type="component" value="Chromosome 9"/>
</dbReference>
<feature type="compositionally biased region" description="Polar residues" evidence="5">
    <location>
        <begin position="250"/>
        <end position="259"/>
    </location>
</feature>
<feature type="coiled-coil region" evidence="4">
    <location>
        <begin position="495"/>
        <end position="550"/>
    </location>
</feature>
<feature type="coiled-coil region" evidence="4">
    <location>
        <begin position="346"/>
        <end position="452"/>
    </location>
</feature>
<feature type="compositionally biased region" description="Basic and acidic residues" evidence="5">
    <location>
        <begin position="847"/>
        <end position="856"/>
    </location>
</feature>
<feature type="compositionally biased region" description="Basic and acidic residues" evidence="5">
    <location>
        <begin position="619"/>
        <end position="645"/>
    </location>
</feature>
<name>A0AAV2MQB5_KNICA</name>
<evidence type="ECO:0000256" key="5">
    <source>
        <dbReference type="SAM" id="MobiDB-lite"/>
    </source>
</evidence>
<dbReference type="AlphaFoldDB" id="A0AAV2MQB5"/>
<feature type="compositionally biased region" description="Low complexity" evidence="5">
    <location>
        <begin position="237"/>
        <end position="246"/>
    </location>
</feature>
<protein>
    <recommendedName>
        <fullName evidence="8">Leucine zipper tumor suppressor 3</fullName>
    </recommendedName>
</protein>